<dbReference type="Pfam" id="PF00465">
    <property type="entry name" value="Fe-ADH"/>
    <property type="match status" value="1"/>
</dbReference>
<dbReference type="GO" id="GO:0004022">
    <property type="term" value="F:alcohol dehydrogenase (NAD+) activity"/>
    <property type="evidence" value="ECO:0007669"/>
    <property type="project" value="TreeGrafter"/>
</dbReference>
<name>A0A6C2UKF6_9BACT</name>
<organism evidence="5 6">
    <name type="scientific">Pontiella sulfatireligans</name>
    <dbReference type="NCBI Taxonomy" id="2750658"/>
    <lineage>
        <taxon>Bacteria</taxon>
        <taxon>Pseudomonadati</taxon>
        <taxon>Kiritimatiellota</taxon>
        <taxon>Kiritimatiellia</taxon>
        <taxon>Kiritimatiellales</taxon>
        <taxon>Pontiellaceae</taxon>
        <taxon>Pontiella</taxon>
    </lineage>
</organism>
<dbReference type="Gene3D" id="3.40.50.1970">
    <property type="match status" value="1"/>
</dbReference>
<dbReference type="InterPro" id="IPR056798">
    <property type="entry name" value="ADH_Fe_C"/>
</dbReference>
<evidence type="ECO:0000256" key="2">
    <source>
        <dbReference type="ARBA" id="ARBA00023002"/>
    </source>
</evidence>
<dbReference type="EMBL" id="CAAHFH010000001">
    <property type="protein sequence ID" value="VGO19676.1"/>
    <property type="molecule type" value="Genomic_DNA"/>
</dbReference>
<dbReference type="RefSeq" id="WP_136061057.1">
    <property type="nucleotide sequence ID" value="NZ_CAAHFH010000001.1"/>
</dbReference>
<dbReference type="FunFam" id="3.40.50.1970:FF:000003">
    <property type="entry name" value="Alcohol dehydrogenase, iron-containing"/>
    <property type="match status" value="1"/>
</dbReference>
<proteinExistence type="inferred from homology"/>
<accession>A0A6C2UKF6</accession>
<gene>
    <name evidence="5" type="primary">dhaT_2</name>
    <name evidence="5" type="ORF">SCARR_01735</name>
</gene>
<sequence length="380" mass="40905">MSFDYHIPTKILFGAGKLNQLAEEPLPGKKALIVMSNGTSMRKHGYLQRLEDLLKQQNIESVVYDKIQPNPIKEHVMEGAAVAKENGCDFIIGLGGGSPIDAAKGIAIMAVNPGDYWDYIGSGSGKGLPVENGALPIVAITTTAGTGTEADPWLVITNGEEKIGFGCPPHTFPVISVVDPEMMFSIPPHLTAFQGFDAFFHAVEGYIANVATPMSDLYALESIRLVAEYLPRAVADGSDLEAREKVALANTLSGMVESTSCCISEHSLEHAMSALHPELPHGAGLILLSEAYLSHFAEHLPERYAKMAQAMGGASFIDELVALQEKCGVRGLKMSDYGITEDELEAIAQNAYDTMGFLFDFDPVQIIPEQTVSILRAAYS</sequence>
<keyword evidence="6" id="KW-1185">Reference proteome</keyword>
<evidence type="ECO:0000259" key="4">
    <source>
        <dbReference type="Pfam" id="PF25137"/>
    </source>
</evidence>
<dbReference type="CDD" id="cd08185">
    <property type="entry name" value="Fe-ADH-like"/>
    <property type="match status" value="1"/>
</dbReference>
<evidence type="ECO:0000313" key="5">
    <source>
        <dbReference type="EMBL" id="VGO19676.1"/>
    </source>
</evidence>
<dbReference type="InterPro" id="IPR039697">
    <property type="entry name" value="Alcohol_dehydrogenase_Fe"/>
</dbReference>
<dbReference type="PANTHER" id="PTHR11496:SF104">
    <property type="entry name" value="3-DEOXY-ALPHA-D-MANNO-OCTULOSONATE 8-OXIDASE"/>
    <property type="match status" value="1"/>
</dbReference>
<keyword evidence="2" id="KW-0560">Oxidoreductase</keyword>
<feature type="domain" description="Fe-containing alcohol dehydrogenase-like C-terminal" evidence="4">
    <location>
        <begin position="191"/>
        <end position="379"/>
    </location>
</feature>
<dbReference type="PANTHER" id="PTHR11496">
    <property type="entry name" value="ALCOHOL DEHYDROGENASE"/>
    <property type="match status" value="1"/>
</dbReference>
<reference evidence="5 6" key="1">
    <citation type="submission" date="2019-04" db="EMBL/GenBank/DDBJ databases">
        <authorList>
            <person name="Van Vliet M D."/>
        </authorList>
    </citation>
    <scope>NUCLEOTIDE SEQUENCE [LARGE SCALE GENOMIC DNA]</scope>
    <source>
        <strain evidence="5 6">F21</strain>
    </source>
</reference>
<evidence type="ECO:0000259" key="3">
    <source>
        <dbReference type="Pfam" id="PF00465"/>
    </source>
</evidence>
<dbReference type="GO" id="GO:0046872">
    <property type="term" value="F:metal ion binding"/>
    <property type="evidence" value="ECO:0007669"/>
    <property type="project" value="InterPro"/>
</dbReference>
<dbReference type="Proteomes" id="UP000346198">
    <property type="component" value="Unassembled WGS sequence"/>
</dbReference>
<dbReference type="Gene3D" id="1.20.1090.10">
    <property type="entry name" value="Dehydroquinate synthase-like - alpha domain"/>
    <property type="match status" value="1"/>
</dbReference>
<dbReference type="InterPro" id="IPR001670">
    <property type="entry name" value="ADH_Fe/GldA"/>
</dbReference>
<dbReference type="AlphaFoldDB" id="A0A6C2UKF6"/>
<feature type="domain" description="Alcohol dehydrogenase iron-type/glycerol dehydrogenase GldA" evidence="3">
    <location>
        <begin position="8"/>
        <end position="180"/>
    </location>
</feature>
<comment type="similarity">
    <text evidence="1">Belongs to the iron-containing alcohol dehydrogenase family.</text>
</comment>
<dbReference type="SUPFAM" id="SSF56796">
    <property type="entry name" value="Dehydroquinate synthase-like"/>
    <property type="match status" value="1"/>
</dbReference>
<evidence type="ECO:0000313" key="6">
    <source>
        <dbReference type="Proteomes" id="UP000346198"/>
    </source>
</evidence>
<evidence type="ECO:0000256" key="1">
    <source>
        <dbReference type="ARBA" id="ARBA00007358"/>
    </source>
</evidence>
<dbReference type="Pfam" id="PF25137">
    <property type="entry name" value="ADH_Fe_C"/>
    <property type="match status" value="1"/>
</dbReference>
<protein>
    <submittedName>
        <fullName evidence="5">1,3-propanediol dehydrogenase</fullName>
    </submittedName>
</protein>